<accession>A0A094SJE9</accession>
<dbReference type="EMBL" id="JNSL01000041">
    <property type="protein sequence ID" value="KGA18583.1"/>
    <property type="molecule type" value="Genomic_DNA"/>
</dbReference>
<dbReference type="GO" id="GO:0000107">
    <property type="term" value="F:imidazoleglycerol-phosphate synthase activity"/>
    <property type="evidence" value="ECO:0007669"/>
    <property type="project" value="InterPro"/>
</dbReference>
<comment type="caution">
    <text evidence="7">The sequence shown here is derived from an EMBL/GenBank/DDBJ whole genome shotgun (WGS) entry which is preliminary data.</text>
</comment>
<evidence type="ECO:0000256" key="2">
    <source>
        <dbReference type="ARBA" id="ARBA00012809"/>
    </source>
</evidence>
<dbReference type="UniPathway" id="UPA00031">
    <property type="reaction ID" value="UER00010"/>
</dbReference>
<dbReference type="InterPro" id="IPR011060">
    <property type="entry name" value="RibuloseP-bd_barrel"/>
</dbReference>
<dbReference type="GO" id="GO:0000105">
    <property type="term" value="P:L-histidine biosynthetic process"/>
    <property type="evidence" value="ECO:0007669"/>
    <property type="project" value="UniProtKB-UniPathway"/>
</dbReference>
<comment type="catalytic activity">
    <reaction evidence="6">
        <text>5-[(5-phospho-1-deoxy-D-ribulos-1-ylimino)methylamino]-1-(5-phospho-beta-D-ribosyl)imidazole-4-carboxamide + L-glutamine = D-erythro-1-(imidazol-4-yl)glycerol 3-phosphate + 5-amino-1-(5-phospho-beta-D-ribosyl)imidazole-4-carboxamide + L-glutamate + H(+)</text>
        <dbReference type="Rhea" id="RHEA:24793"/>
        <dbReference type="ChEBI" id="CHEBI:15378"/>
        <dbReference type="ChEBI" id="CHEBI:29985"/>
        <dbReference type="ChEBI" id="CHEBI:58278"/>
        <dbReference type="ChEBI" id="CHEBI:58359"/>
        <dbReference type="ChEBI" id="CHEBI:58475"/>
        <dbReference type="ChEBI" id="CHEBI:58525"/>
        <dbReference type="EC" id="4.3.2.10"/>
    </reaction>
</comment>
<name>A0A094SJE9_9ZZZZ</name>
<evidence type="ECO:0000256" key="3">
    <source>
        <dbReference type="ARBA" id="ARBA00022605"/>
    </source>
</evidence>
<dbReference type="Pfam" id="PF00977">
    <property type="entry name" value="His_biosynth"/>
    <property type="match status" value="1"/>
</dbReference>
<evidence type="ECO:0000313" key="7">
    <source>
        <dbReference type="EMBL" id="KGA18583.1"/>
    </source>
</evidence>
<dbReference type="NCBIfam" id="TIGR00735">
    <property type="entry name" value="hisF"/>
    <property type="match status" value="1"/>
</dbReference>
<dbReference type="InterPro" id="IPR004651">
    <property type="entry name" value="HisF"/>
</dbReference>
<protein>
    <recommendedName>
        <fullName evidence="2">imidazole glycerol-phosphate synthase</fullName>
        <ecNumber evidence="2">4.3.2.10</ecNumber>
    </recommendedName>
</protein>
<sequence>MPLRTRIIPCLDVADGRVVKGVNFENLVDAGDPVELAYKYYIEGADEITFLDVNASKEGRGAVLELVRRTAEQVFIPLTVGGGIRSVADVAAALEAGADKVSIASAAISRPELISEVGSMFGSQVLVVSLDLKRNTAMESGYTVTSHGGTVHENIDALSWVRRVQELGAGELLVNSIDADGTGEGFDVALLEKVISIATVPVIASGGAGSLNDFLTAAESGVDAILAASVFHRGILTISQVKDCLSGAGLPVRAML</sequence>
<dbReference type="InterPro" id="IPR006062">
    <property type="entry name" value="His_biosynth"/>
</dbReference>
<dbReference type="EC" id="4.3.2.10" evidence="2"/>
<dbReference type="InterPro" id="IPR013785">
    <property type="entry name" value="Aldolase_TIM"/>
</dbReference>
<dbReference type="InterPro" id="IPR050064">
    <property type="entry name" value="IGPS_HisA/HisF"/>
</dbReference>
<organism evidence="7">
    <name type="scientific">freshwater metagenome</name>
    <dbReference type="NCBI Taxonomy" id="449393"/>
    <lineage>
        <taxon>unclassified sequences</taxon>
        <taxon>metagenomes</taxon>
        <taxon>ecological metagenomes</taxon>
    </lineage>
</organism>
<gene>
    <name evidence="7" type="ORF">GM51_8085</name>
</gene>
<dbReference type="GO" id="GO:0016829">
    <property type="term" value="F:lyase activity"/>
    <property type="evidence" value="ECO:0007669"/>
    <property type="project" value="UniProtKB-KW"/>
</dbReference>
<dbReference type="Gene3D" id="3.20.20.70">
    <property type="entry name" value="Aldolase class I"/>
    <property type="match status" value="1"/>
</dbReference>
<dbReference type="PANTHER" id="PTHR21235:SF2">
    <property type="entry name" value="IMIDAZOLE GLYCEROL PHOSPHATE SYNTHASE HISHF"/>
    <property type="match status" value="1"/>
</dbReference>
<dbReference type="HAMAP" id="MF_01013">
    <property type="entry name" value="HisF"/>
    <property type="match status" value="1"/>
</dbReference>
<dbReference type="CDD" id="cd04731">
    <property type="entry name" value="HisF"/>
    <property type="match status" value="1"/>
</dbReference>
<keyword evidence="3" id="KW-0028">Amino-acid biosynthesis</keyword>
<proteinExistence type="inferred from homology"/>
<dbReference type="SUPFAM" id="SSF51366">
    <property type="entry name" value="Ribulose-phoshate binding barrel"/>
    <property type="match status" value="1"/>
</dbReference>
<keyword evidence="4" id="KW-0368">Histidine biosynthesis</keyword>
<evidence type="ECO:0000256" key="4">
    <source>
        <dbReference type="ARBA" id="ARBA00023102"/>
    </source>
</evidence>
<dbReference type="AlphaFoldDB" id="A0A094SJE9"/>
<evidence type="ECO:0000256" key="1">
    <source>
        <dbReference type="ARBA" id="ARBA00005091"/>
    </source>
</evidence>
<reference evidence="7" key="1">
    <citation type="submission" date="2014-06" db="EMBL/GenBank/DDBJ databases">
        <title>Key roles for freshwater Actinobacteria revealed by deep metagenomic sequencing.</title>
        <authorList>
            <person name="Ghai R."/>
            <person name="Mizuno C.M."/>
            <person name="Picazo A."/>
            <person name="Camacho A."/>
            <person name="Rodriguez-Valera F."/>
        </authorList>
    </citation>
    <scope>NUCLEOTIDE SEQUENCE</scope>
</reference>
<evidence type="ECO:0000256" key="6">
    <source>
        <dbReference type="ARBA" id="ARBA00047838"/>
    </source>
</evidence>
<comment type="pathway">
    <text evidence="1">Amino-acid biosynthesis; L-histidine biosynthesis; L-histidine from 5-phospho-alpha-D-ribose 1-diphosphate: step 5/9.</text>
</comment>
<keyword evidence="5" id="KW-0456">Lyase</keyword>
<dbReference type="PANTHER" id="PTHR21235">
    <property type="entry name" value="IMIDAZOLE GLYCEROL PHOSPHATE SYNTHASE SUBUNIT HISF/H IGP SYNTHASE SUBUNIT HISF/H"/>
    <property type="match status" value="1"/>
</dbReference>
<evidence type="ECO:0000256" key="5">
    <source>
        <dbReference type="ARBA" id="ARBA00023239"/>
    </source>
</evidence>